<keyword evidence="4" id="KW-0282">Flagellum</keyword>
<dbReference type="InterPro" id="IPR036679">
    <property type="entry name" value="FlgN-like_sf"/>
</dbReference>
<organism evidence="4 5">
    <name type="scientific">Thermodesulfovibrio yellowstonii</name>
    <dbReference type="NCBI Taxonomy" id="28262"/>
    <lineage>
        <taxon>Bacteria</taxon>
        <taxon>Pseudomonadati</taxon>
        <taxon>Nitrospirota</taxon>
        <taxon>Thermodesulfovibrionia</taxon>
        <taxon>Thermodesulfovibrionales</taxon>
        <taxon>Thermodesulfovibrionaceae</taxon>
        <taxon>Thermodesulfovibrio</taxon>
    </lineage>
</organism>
<evidence type="ECO:0000256" key="3">
    <source>
        <dbReference type="ARBA" id="ARBA00022795"/>
    </source>
</evidence>
<sequence length="146" mass="16884">MISLHKELTKILNEEKSLLEILFKTVSEERDAIVGLNSVELEKILREKEQTLIKLSLWEEERVKLLAKNGLENTTLSEILEMNNESPELIQLKELYYSMKTLLNAISEIQRINEQLIDRSIMHIGTAIKFLETFGINAKQSLSREA</sequence>
<dbReference type="SUPFAM" id="SSF140566">
    <property type="entry name" value="FlgN-like"/>
    <property type="match status" value="1"/>
</dbReference>
<evidence type="ECO:0000256" key="2">
    <source>
        <dbReference type="ARBA" id="ARBA00007703"/>
    </source>
</evidence>
<keyword evidence="3" id="KW-1005">Bacterial flagellum biogenesis</keyword>
<protein>
    <submittedName>
        <fullName evidence="4">Flagellar protein FlgN</fullName>
    </submittedName>
</protein>
<comment type="similarity">
    <text evidence="2">Belongs to the FlgN family.</text>
</comment>
<keyword evidence="5" id="KW-1185">Reference proteome</keyword>
<dbReference type="Gene3D" id="1.20.58.300">
    <property type="entry name" value="FlgN-like"/>
    <property type="match status" value="1"/>
</dbReference>
<evidence type="ECO:0000313" key="5">
    <source>
        <dbReference type="Proteomes" id="UP001144297"/>
    </source>
</evidence>
<evidence type="ECO:0000313" key="4">
    <source>
        <dbReference type="EMBL" id="GLI52484.1"/>
    </source>
</evidence>
<dbReference type="GO" id="GO:0044780">
    <property type="term" value="P:bacterial-type flagellum assembly"/>
    <property type="evidence" value="ECO:0007669"/>
    <property type="project" value="InterPro"/>
</dbReference>
<reference evidence="4" key="1">
    <citation type="submission" date="2022-12" db="EMBL/GenBank/DDBJ databases">
        <title>Reference genome sequencing for broad-spectrum identification of bacterial and archaeal isolates by mass spectrometry.</title>
        <authorList>
            <person name="Sekiguchi Y."/>
            <person name="Tourlousse D.M."/>
        </authorList>
    </citation>
    <scope>NUCLEOTIDE SEQUENCE</scope>
    <source>
        <strain evidence="4">TSL-P1</strain>
    </source>
</reference>
<proteinExistence type="inferred from homology"/>
<evidence type="ECO:0000256" key="1">
    <source>
        <dbReference type="ARBA" id="ARBA00002397"/>
    </source>
</evidence>
<dbReference type="EMBL" id="BSDX01000001">
    <property type="protein sequence ID" value="GLI52484.1"/>
    <property type="molecule type" value="Genomic_DNA"/>
</dbReference>
<dbReference type="InterPro" id="IPR007809">
    <property type="entry name" value="FlgN-like"/>
</dbReference>
<comment type="function">
    <text evidence="1">Required for the efficient initiation of filament assembly.</text>
</comment>
<name>A0A9W6GEI9_9BACT</name>
<keyword evidence="4" id="KW-0966">Cell projection</keyword>
<gene>
    <name evidence="4" type="ORF">TISLANDTSLP1_01770</name>
</gene>
<dbReference type="Proteomes" id="UP001144297">
    <property type="component" value="Unassembled WGS sequence"/>
</dbReference>
<dbReference type="AlphaFoldDB" id="A0A9W6GEI9"/>
<comment type="caution">
    <text evidence="4">The sequence shown here is derived from an EMBL/GenBank/DDBJ whole genome shotgun (WGS) entry which is preliminary data.</text>
</comment>
<keyword evidence="4" id="KW-0969">Cilium</keyword>
<dbReference type="Pfam" id="PF05130">
    <property type="entry name" value="FlgN"/>
    <property type="match status" value="1"/>
</dbReference>
<accession>A0A9W6GEI9</accession>